<feature type="region of interest" description="Disordered" evidence="1">
    <location>
        <begin position="234"/>
        <end position="268"/>
    </location>
</feature>
<feature type="region of interest" description="Disordered" evidence="1">
    <location>
        <begin position="296"/>
        <end position="365"/>
    </location>
</feature>
<feature type="compositionally biased region" description="Basic and acidic residues" evidence="1">
    <location>
        <begin position="144"/>
        <end position="155"/>
    </location>
</feature>
<evidence type="ECO:0000313" key="2">
    <source>
        <dbReference type="EMBL" id="TFL06509.1"/>
    </source>
</evidence>
<feature type="region of interest" description="Disordered" evidence="1">
    <location>
        <begin position="185"/>
        <end position="211"/>
    </location>
</feature>
<feature type="region of interest" description="Disordered" evidence="1">
    <location>
        <begin position="505"/>
        <end position="524"/>
    </location>
</feature>
<gene>
    <name evidence="2" type="ORF">BDV98DRAFT_600545</name>
</gene>
<dbReference type="AlphaFoldDB" id="A0A5C3R1L7"/>
<sequence length="619" mass="67715">MEESPSQHANAAAAHESHKHTTLFCDTNCLPLHGSVDLRTTPTNRHSRVQLERSATSTRTEEAPNLSQAPATRHDTTERRGQQDPDASYVIYNITHISSVISEWDDEDVDEILIIKPKTHRSLSPWQKDPLQHGSLGSESVAELEDRSAGTRNQDEQCIASHQISESPRNTENVLDSVRQPQVVNPTDTVTRPLSPVERSSEASDCDTHCASANKEQEQELFWDRIDDEVNRKQQAPASICRSLGKSPLFSPKKQNPPSPRLRHSKSLSSSILPVSAHHFRETPLTVVAQDTGSDSAYRLRKKPPKITAQSIASHPNRGRNNPGKTILQPSPIALSNSTPVSLSTSALPSSFDSDPTAHTSVSCAPPPYSVTDEWQLGSGLRNTVRSLGFRSRSIPCLREVAAHPSTNNTTPSQARVRPREPLRFEPPFSSFGDPSDANTRVEYSATRLAAKSSSTSIFSTMKKVLGISQQASKPSSSTVITTPSTRCPDPVPRSRTRLLKKKTSMASLAHARDSAPRSGVRMPKKKLSMASLSRWSPKADVPAPPTQTEVFQDTAVTPFDLWYCNGEEGCGDEHVSLDEHTATLRLLTPEQRGEGRVSHSFPSLPGSRAVAAGLGLHF</sequence>
<feature type="compositionally biased region" description="Polar residues" evidence="1">
    <location>
        <begin position="334"/>
        <end position="363"/>
    </location>
</feature>
<keyword evidence="3" id="KW-1185">Reference proteome</keyword>
<proteinExistence type="predicted"/>
<feature type="compositionally biased region" description="Polar residues" evidence="1">
    <location>
        <begin position="308"/>
        <end position="324"/>
    </location>
</feature>
<evidence type="ECO:0000256" key="1">
    <source>
        <dbReference type="SAM" id="MobiDB-lite"/>
    </source>
</evidence>
<evidence type="ECO:0000313" key="3">
    <source>
        <dbReference type="Proteomes" id="UP000305067"/>
    </source>
</evidence>
<feature type="compositionally biased region" description="Basic and acidic residues" evidence="1">
    <location>
        <begin position="72"/>
        <end position="83"/>
    </location>
</feature>
<dbReference type="Proteomes" id="UP000305067">
    <property type="component" value="Unassembled WGS sequence"/>
</dbReference>
<feature type="compositionally biased region" description="Low complexity" evidence="1">
    <location>
        <begin position="475"/>
        <end position="486"/>
    </location>
</feature>
<feature type="region of interest" description="Disordered" evidence="1">
    <location>
        <begin position="121"/>
        <end position="155"/>
    </location>
</feature>
<dbReference type="OrthoDB" id="347657at2759"/>
<accession>A0A5C3R1L7</accession>
<protein>
    <submittedName>
        <fullName evidence="2">Uncharacterized protein</fullName>
    </submittedName>
</protein>
<feature type="region of interest" description="Disordered" evidence="1">
    <location>
        <begin position="475"/>
        <end position="494"/>
    </location>
</feature>
<feature type="region of interest" description="Disordered" evidence="1">
    <location>
        <begin position="36"/>
        <end position="85"/>
    </location>
</feature>
<dbReference type="EMBL" id="ML178815">
    <property type="protein sequence ID" value="TFL06509.1"/>
    <property type="molecule type" value="Genomic_DNA"/>
</dbReference>
<feature type="compositionally biased region" description="Basic and acidic residues" evidence="1">
    <location>
        <begin position="199"/>
        <end position="208"/>
    </location>
</feature>
<name>A0A5C3R1L7_9AGAR</name>
<organism evidence="2 3">
    <name type="scientific">Pterulicium gracile</name>
    <dbReference type="NCBI Taxonomy" id="1884261"/>
    <lineage>
        <taxon>Eukaryota</taxon>
        <taxon>Fungi</taxon>
        <taxon>Dikarya</taxon>
        <taxon>Basidiomycota</taxon>
        <taxon>Agaricomycotina</taxon>
        <taxon>Agaricomycetes</taxon>
        <taxon>Agaricomycetidae</taxon>
        <taxon>Agaricales</taxon>
        <taxon>Pleurotineae</taxon>
        <taxon>Pterulaceae</taxon>
        <taxon>Pterulicium</taxon>
    </lineage>
</organism>
<reference evidence="2 3" key="1">
    <citation type="journal article" date="2019" name="Nat. Ecol. Evol.">
        <title>Megaphylogeny resolves global patterns of mushroom evolution.</title>
        <authorList>
            <person name="Varga T."/>
            <person name="Krizsan K."/>
            <person name="Foldi C."/>
            <person name="Dima B."/>
            <person name="Sanchez-Garcia M."/>
            <person name="Sanchez-Ramirez S."/>
            <person name="Szollosi G.J."/>
            <person name="Szarkandi J.G."/>
            <person name="Papp V."/>
            <person name="Albert L."/>
            <person name="Andreopoulos W."/>
            <person name="Angelini C."/>
            <person name="Antonin V."/>
            <person name="Barry K.W."/>
            <person name="Bougher N.L."/>
            <person name="Buchanan P."/>
            <person name="Buyck B."/>
            <person name="Bense V."/>
            <person name="Catcheside P."/>
            <person name="Chovatia M."/>
            <person name="Cooper J."/>
            <person name="Damon W."/>
            <person name="Desjardin D."/>
            <person name="Finy P."/>
            <person name="Geml J."/>
            <person name="Haridas S."/>
            <person name="Hughes K."/>
            <person name="Justo A."/>
            <person name="Karasinski D."/>
            <person name="Kautmanova I."/>
            <person name="Kiss B."/>
            <person name="Kocsube S."/>
            <person name="Kotiranta H."/>
            <person name="LaButti K.M."/>
            <person name="Lechner B.E."/>
            <person name="Liimatainen K."/>
            <person name="Lipzen A."/>
            <person name="Lukacs Z."/>
            <person name="Mihaltcheva S."/>
            <person name="Morgado L.N."/>
            <person name="Niskanen T."/>
            <person name="Noordeloos M.E."/>
            <person name="Ohm R.A."/>
            <person name="Ortiz-Santana B."/>
            <person name="Ovrebo C."/>
            <person name="Racz N."/>
            <person name="Riley R."/>
            <person name="Savchenko A."/>
            <person name="Shiryaev A."/>
            <person name="Soop K."/>
            <person name="Spirin V."/>
            <person name="Szebenyi C."/>
            <person name="Tomsovsky M."/>
            <person name="Tulloss R.E."/>
            <person name="Uehling J."/>
            <person name="Grigoriev I.V."/>
            <person name="Vagvolgyi C."/>
            <person name="Papp T."/>
            <person name="Martin F.M."/>
            <person name="Miettinen O."/>
            <person name="Hibbett D.S."/>
            <person name="Nagy L.G."/>
        </authorList>
    </citation>
    <scope>NUCLEOTIDE SEQUENCE [LARGE SCALE GENOMIC DNA]</scope>
    <source>
        <strain evidence="2 3">CBS 309.79</strain>
    </source>
</reference>